<evidence type="ECO:0000259" key="9">
    <source>
        <dbReference type="PROSITE" id="PS50235"/>
    </source>
</evidence>
<feature type="compositionally biased region" description="Low complexity" evidence="8">
    <location>
        <begin position="1393"/>
        <end position="1415"/>
    </location>
</feature>
<dbReference type="GO" id="GO:0004843">
    <property type="term" value="F:cysteine-type deubiquitinase activity"/>
    <property type="evidence" value="ECO:0007669"/>
    <property type="project" value="UniProtKB-EC"/>
</dbReference>
<dbReference type="PROSITE" id="PS50235">
    <property type="entry name" value="USP_3"/>
    <property type="match status" value="1"/>
</dbReference>
<feature type="region of interest" description="Disordered" evidence="8">
    <location>
        <begin position="1368"/>
        <end position="1457"/>
    </location>
</feature>
<evidence type="ECO:0000256" key="8">
    <source>
        <dbReference type="SAM" id="MobiDB-lite"/>
    </source>
</evidence>
<feature type="compositionally biased region" description="Basic and acidic residues" evidence="8">
    <location>
        <begin position="1075"/>
        <end position="1084"/>
    </location>
</feature>
<dbReference type="InterPro" id="IPR050185">
    <property type="entry name" value="Ub_carboxyl-term_hydrolase"/>
</dbReference>
<sequence>MVAEGASRRLGTSGRLRPSPQDQAKLISELQEEPRKAHDSAFLMNMQWWKEWRALAQPGPDRYAERTQLPYDPGLSPQEFDAALAATPLEGIYWNSMQPNAPMDAGSHGPGPISNTKLQELIDGHEDLENFVAGSDFVVLSSEAWKKLRMWYGGGPELEFVWVPRGLSSDTPLLKITLRHISIKLVHSQNGVEQERPPDMAVDVLDTMDVFVAKLCGQCSCAMSDTEIELEVVDSAATFAREDEYVYNHVSNGQSIALAEVKSTQGPFLSSMFGSPQAVNDADTEPQSPVLVHSENEIIDSSKPFIQPYAIQTHPAFNLMSPARQEDEVVQGSGAARKKRGHAGLTNLGNTCFMNSSLQCLAHTVPLMRVFLEEAYKADLNVDNPLGMRGELATSFGMLMDRLWAEGTTAIKPQRFKAQLAKFAPQFQGYSQQDSQELVIFLLDGLHEDLNRVQNKPYVVEGDDDGRPDAAMAAQAWDNYRRRNDSVMVDHFQGLLKSTLVCPKCNSTSRKFDPFMYLSLPLPSTKTRTYKMQAIFVDGSRPCCFHEIEIQKSGVLLDLLQKLADKLGLKGGHAAERVMQPVEMGWGPQIKSLLKPDEKLVDISNDDELVIFIYPHPDDGPQAADRQCVYIWNRAKGTNSFSGGFTTAYRETLGFPFVLFLPKEALDPRLMYPAGTGELKQKTSPILVSSPLGRAVTSALRPFKRKREGDLDAAQPAADSRAPCSKSAANSGKAASSLRPSDIPAGAEDTAPAEAPDVSMAEAPQNGAGEASSDDSSGGGWLNVQPPEPESDDDPSGWPSKIPPNPSHGRPLSHGLGNDPNTWPGNQPCKVSSPSSGPQTQDVSNGHGRPLVAEALASLSRQSSGSDNRKRRFEAMRITPADDATSGQGPSSRSSSPSINGVGMAVAGHSSGGSTGTSGQSSQVKPGVPAATVGGRPTANRAASAGPSTAAGVGSQPHANAVGGPVPTVDGLGQQATSSGMGGVGGGASGAEVGEGSGRNGHSGVDPADAASSLPSPSGQDRSSPEAGKLPQRTAKASLTQNGARPAFPSSGAVPPAPPFDMFARQNLASSAHSDSPEGSDRDAAPAPFNLVQATSRGEFKTGYSITPLEHDDDVVNFAVDWGVSFGNDKGQGWPYDLQAIKALDNHKGGFSSNAPPAKAHQLSECLEAFLQPEQLDVTDTWYCGRCKSHVQADKKLDLWQLPEVLVIHLKRFSFSRSWRDKLEDPVIFPLHDLDLSSALLRPQAQPPVYDLFAVSNHFGGLGGGHYTAFCRDAGSDDWFNFDDSHVSPVPTGDSVVSPAAYMLFYRRQSDAASDSGADLTYGPSDSAITEAIGTPLSTAAAAAGSPPGLGSLLTPLAPRNIPRVHCHSNGHANLPPPTERIWPVQPDVENVGTPMSSSKTPSTPSIPSQIGSPQAQDASEGFSPDDSASDKADADLEMDGEASDFVHVSDQTDDLQ</sequence>
<evidence type="ECO:0000313" key="12">
    <source>
        <dbReference type="Proteomes" id="UP001438707"/>
    </source>
</evidence>
<feature type="region of interest" description="Disordered" evidence="8">
    <location>
        <begin position="1"/>
        <end position="23"/>
    </location>
</feature>
<dbReference type="InterPro" id="IPR001394">
    <property type="entry name" value="Peptidase_C19_UCH"/>
</dbReference>
<evidence type="ECO:0000256" key="4">
    <source>
        <dbReference type="ARBA" id="ARBA00022670"/>
    </source>
</evidence>
<feature type="compositionally biased region" description="Polar residues" evidence="8">
    <location>
        <begin position="819"/>
        <end position="844"/>
    </location>
</feature>
<dbReference type="Gene3D" id="3.90.70.10">
    <property type="entry name" value="Cysteine proteinases"/>
    <property type="match status" value="2"/>
</dbReference>
<dbReference type="InterPro" id="IPR038765">
    <property type="entry name" value="Papain-like_cys_pep_sf"/>
</dbReference>
<gene>
    <name evidence="11" type="ORF">WJX74_002546</name>
</gene>
<keyword evidence="5" id="KW-0833">Ubl conjugation pathway</keyword>
<dbReference type="Gene3D" id="3.30.2230.10">
    <property type="entry name" value="DUSP-like"/>
    <property type="match status" value="1"/>
</dbReference>
<evidence type="ECO:0000256" key="3">
    <source>
        <dbReference type="ARBA" id="ARBA00012759"/>
    </source>
</evidence>
<evidence type="ECO:0000256" key="1">
    <source>
        <dbReference type="ARBA" id="ARBA00000707"/>
    </source>
</evidence>
<keyword evidence="12" id="KW-1185">Reference proteome</keyword>
<organism evidence="11 12">
    <name type="scientific">Apatococcus lobatus</name>
    <dbReference type="NCBI Taxonomy" id="904363"/>
    <lineage>
        <taxon>Eukaryota</taxon>
        <taxon>Viridiplantae</taxon>
        <taxon>Chlorophyta</taxon>
        <taxon>core chlorophytes</taxon>
        <taxon>Trebouxiophyceae</taxon>
        <taxon>Chlorellales</taxon>
        <taxon>Chlorellaceae</taxon>
        <taxon>Apatococcus</taxon>
    </lineage>
</organism>
<accession>A0AAW1QYL6</accession>
<proteinExistence type="inferred from homology"/>
<dbReference type="PANTHER" id="PTHR21646">
    <property type="entry name" value="UBIQUITIN CARBOXYL-TERMINAL HYDROLASE"/>
    <property type="match status" value="1"/>
</dbReference>
<dbReference type="GO" id="GO:0006508">
    <property type="term" value="P:proteolysis"/>
    <property type="evidence" value="ECO:0007669"/>
    <property type="project" value="UniProtKB-KW"/>
</dbReference>
<evidence type="ECO:0000259" key="10">
    <source>
        <dbReference type="PROSITE" id="PS51283"/>
    </source>
</evidence>
<feature type="compositionally biased region" description="Low complexity" evidence="8">
    <location>
        <begin position="1006"/>
        <end position="1018"/>
    </location>
</feature>
<feature type="compositionally biased region" description="Gly residues" evidence="8">
    <location>
        <begin position="980"/>
        <end position="1001"/>
    </location>
</feature>
<evidence type="ECO:0000256" key="2">
    <source>
        <dbReference type="ARBA" id="ARBA00009085"/>
    </source>
</evidence>
<dbReference type="Pfam" id="PF00443">
    <property type="entry name" value="UCH"/>
    <property type="match status" value="1"/>
</dbReference>
<dbReference type="SUPFAM" id="SSF143791">
    <property type="entry name" value="DUSP-like"/>
    <property type="match status" value="1"/>
</dbReference>
<dbReference type="InterPro" id="IPR018200">
    <property type="entry name" value="USP_CS"/>
</dbReference>
<dbReference type="GO" id="GO:0016579">
    <property type="term" value="P:protein deubiquitination"/>
    <property type="evidence" value="ECO:0007669"/>
    <property type="project" value="InterPro"/>
</dbReference>
<comment type="caution">
    <text evidence="11">The sequence shown here is derived from an EMBL/GenBank/DDBJ whole genome shotgun (WGS) entry which is preliminary data.</text>
</comment>
<dbReference type="SMART" id="SM00695">
    <property type="entry name" value="DUSP"/>
    <property type="match status" value="1"/>
</dbReference>
<feature type="compositionally biased region" description="Low complexity" evidence="8">
    <location>
        <begin position="725"/>
        <end position="737"/>
    </location>
</feature>
<feature type="compositionally biased region" description="Low complexity" evidence="8">
    <location>
        <begin position="767"/>
        <end position="776"/>
    </location>
</feature>
<dbReference type="PROSITE" id="PS00973">
    <property type="entry name" value="USP_2"/>
    <property type="match status" value="1"/>
</dbReference>
<evidence type="ECO:0000256" key="7">
    <source>
        <dbReference type="ARBA" id="ARBA00022807"/>
    </source>
</evidence>
<keyword evidence="6" id="KW-0378">Hydrolase</keyword>
<comment type="similarity">
    <text evidence="2">Belongs to the peptidase C19 family.</text>
</comment>
<dbReference type="InterPro" id="IPR006615">
    <property type="entry name" value="Pept_C19_DUSP"/>
</dbReference>
<dbReference type="InterPro" id="IPR028889">
    <property type="entry name" value="USP"/>
</dbReference>
<feature type="domain" description="USP" evidence="9">
    <location>
        <begin position="343"/>
        <end position="1309"/>
    </location>
</feature>
<dbReference type="PROSITE" id="PS00972">
    <property type="entry name" value="USP_1"/>
    <property type="match status" value="1"/>
</dbReference>
<dbReference type="PANTHER" id="PTHR21646:SF24">
    <property type="entry name" value="UBIQUITIN CARBOXYL-TERMINAL HYDROLASE"/>
    <property type="match status" value="1"/>
</dbReference>
<dbReference type="SUPFAM" id="SSF54001">
    <property type="entry name" value="Cysteine proteinases"/>
    <property type="match status" value="1"/>
</dbReference>
<reference evidence="11 12" key="1">
    <citation type="journal article" date="2024" name="Nat. Commun.">
        <title>Phylogenomics reveals the evolutionary origins of lichenization in chlorophyte algae.</title>
        <authorList>
            <person name="Puginier C."/>
            <person name="Libourel C."/>
            <person name="Otte J."/>
            <person name="Skaloud P."/>
            <person name="Haon M."/>
            <person name="Grisel S."/>
            <person name="Petersen M."/>
            <person name="Berrin J.G."/>
            <person name="Delaux P.M."/>
            <person name="Dal Grande F."/>
            <person name="Keller J."/>
        </authorList>
    </citation>
    <scope>NUCLEOTIDE SEQUENCE [LARGE SCALE GENOMIC DNA]</scope>
    <source>
        <strain evidence="11 12">SAG 2145</strain>
    </source>
</reference>
<feature type="compositionally biased region" description="Low complexity" evidence="8">
    <location>
        <begin position="886"/>
        <end position="898"/>
    </location>
</feature>
<protein>
    <recommendedName>
        <fullName evidence="3">ubiquitinyl hydrolase 1</fullName>
        <ecNumber evidence="3">3.4.19.12</ecNumber>
    </recommendedName>
</protein>
<dbReference type="CDD" id="cd02674">
    <property type="entry name" value="Peptidase_C19R"/>
    <property type="match status" value="1"/>
</dbReference>
<feature type="region of interest" description="Disordered" evidence="8">
    <location>
        <begin position="699"/>
        <end position="1090"/>
    </location>
</feature>
<evidence type="ECO:0000256" key="6">
    <source>
        <dbReference type="ARBA" id="ARBA00022801"/>
    </source>
</evidence>
<name>A0AAW1QYL6_9CHLO</name>
<keyword evidence="4" id="KW-0645">Protease</keyword>
<evidence type="ECO:0000256" key="5">
    <source>
        <dbReference type="ARBA" id="ARBA00022786"/>
    </source>
</evidence>
<comment type="catalytic activity">
    <reaction evidence="1">
        <text>Thiol-dependent hydrolysis of ester, thioester, amide, peptide and isopeptide bonds formed by the C-terminal Gly of ubiquitin (a 76-residue protein attached to proteins as an intracellular targeting signal).</text>
        <dbReference type="EC" id="3.4.19.12"/>
    </reaction>
</comment>
<evidence type="ECO:0000313" key="11">
    <source>
        <dbReference type="EMBL" id="KAK9826556.1"/>
    </source>
</evidence>
<dbReference type="EC" id="3.4.19.12" evidence="3"/>
<dbReference type="InterPro" id="IPR035927">
    <property type="entry name" value="DUSP-like_sf"/>
</dbReference>
<dbReference type="Proteomes" id="UP001438707">
    <property type="component" value="Unassembled WGS sequence"/>
</dbReference>
<dbReference type="PROSITE" id="PS51283">
    <property type="entry name" value="DUSP"/>
    <property type="match status" value="1"/>
</dbReference>
<feature type="domain" description="DUSP" evidence="10">
    <location>
        <begin position="18"/>
        <end position="164"/>
    </location>
</feature>
<dbReference type="Pfam" id="PF06337">
    <property type="entry name" value="DUSP"/>
    <property type="match status" value="1"/>
</dbReference>
<dbReference type="EMBL" id="JALJOS010000020">
    <property type="protein sequence ID" value="KAK9826556.1"/>
    <property type="molecule type" value="Genomic_DNA"/>
</dbReference>
<keyword evidence="7" id="KW-0788">Thiol protease</keyword>